<keyword evidence="1" id="KW-0812">Transmembrane</keyword>
<feature type="transmembrane region" description="Helical" evidence="1">
    <location>
        <begin position="135"/>
        <end position="158"/>
    </location>
</feature>
<accession>A0A8D8ZAI1</accession>
<feature type="transmembrane region" description="Helical" evidence="1">
    <location>
        <begin position="99"/>
        <end position="123"/>
    </location>
</feature>
<proteinExistence type="predicted"/>
<keyword evidence="1" id="KW-1133">Transmembrane helix</keyword>
<dbReference type="AlphaFoldDB" id="A0A8D8ZAI1"/>
<reference evidence="2" key="1">
    <citation type="submission" date="2021-05" db="EMBL/GenBank/DDBJ databases">
        <authorList>
            <person name="Alioto T."/>
            <person name="Alioto T."/>
            <person name="Gomez Garrido J."/>
        </authorList>
    </citation>
    <scope>NUCLEOTIDE SEQUENCE</scope>
</reference>
<evidence type="ECO:0000256" key="1">
    <source>
        <dbReference type="SAM" id="Phobius"/>
    </source>
</evidence>
<feature type="transmembrane region" description="Helical" evidence="1">
    <location>
        <begin position="218"/>
        <end position="239"/>
    </location>
</feature>
<sequence length="244" mass="27868">MMFLPDFPLCSSEVFRIWFAETFKKRKNNAVVDRLNKFSYKSSEFYSSYNSPSALVMAFDETSDSYAFPENVHRKEIIFINICRKYKLLKANVKELNQLYSSSILFLTVIYLQSGAVFINGAIKALALSTEFNTVTLIMLIYFLLGAIRPMVGIIFVYQTCSSIEDEVLRSAKIILDSNLKRCGQSLLNLIVSFLHNQHVDKTSFTLLFGQINVNLELSLLFMAGITPLITISIQTYFYRKVTG</sequence>
<name>A0A8D8ZAI1_9HEMI</name>
<keyword evidence="1" id="KW-0472">Membrane</keyword>
<dbReference type="EMBL" id="HBUF01447654">
    <property type="protein sequence ID" value="CAG6743424.1"/>
    <property type="molecule type" value="Transcribed_RNA"/>
</dbReference>
<organism evidence="2">
    <name type="scientific">Cacopsylla melanoneura</name>
    <dbReference type="NCBI Taxonomy" id="428564"/>
    <lineage>
        <taxon>Eukaryota</taxon>
        <taxon>Metazoa</taxon>
        <taxon>Ecdysozoa</taxon>
        <taxon>Arthropoda</taxon>
        <taxon>Hexapoda</taxon>
        <taxon>Insecta</taxon>
        <taxon>Pterygota</taxon>
        <taxon>Neoptera</taxon>
        <taxon>Paraneoptera</taxon>
        <taxon>Hemiptera</taxon>
        <taxon>Sternorrhyncha</taxon>
        <taxon>Psylloidea</taxon>
        <taxon>Psyllidae</taxon>
        <taxon>Psyllinae</taxon>
        <taxon>Cacopsylla</taxon>
    </lineage>
</organism>
<protein>
    <submittedName>
        <fullName evidence="2">Uncharacterized protein</fullName>
    </submittedName>
</protein>
<dbReference type="EMBL" id="HBUF01447655">
    <property type="protein sequence ID" value="CAG6743425.1"/>
    <property type="molecule type" value="Transcribed_RNA"/>
</dbReference>
<evidence type="ECO:0000313" key="2">
    <source>
        <dbReference type="EMBL" id="CAG6743424.1"/>
    </source>
</evidence>